<dbReference type="EMBL" id="SRLO01000330">
    <property type="protein sequence ID" value="TNN60653.1"/>
    <property type="molecule type" value="Genomic_DNA"/>
</dbReference>
<accession>A0A4Z2H6L2</accession>
<organism evidence="1 2">
    <name type="scientific">Liparis tanakae</name>
    <name type="common">Tanaka's snailfish</name>
    <dbReference type="NCBI Taxonomy" id="230148"/>
    <lineage>
        <taxon>Eukaryota</taxon>
        <taxon>Metazoa</taxon>
        <taxon>Chordata</taxon>
        <taxon>Craniata</taxon>
        <taxon>Vertebrata</taxon>
        <taxon>Euteleostomi</taxon>
        <taxon>Actinopterygii</taxon>
        <taxon>Neopterygii</taxon>
        <taxon>Teleostei</taxon>
        <taxon>Neoteleostei</taxon>
        <taxon>Acanthomorphata</taxon>
        <taxon>Eupercaria</taxon>
        <taxon>Perciformes</taxon>
        <taxon>Cottioidei</taxon>
        <taxon>Cottales</taxon>
        <taxon>Liparidae</taxon>
        <taxon>Liparis</taxon>
    </lineage>
</organism>
<evidence type="ECO:0000313" key="2">
    <source>
        <dbReference type="Proteomes" id="UP000314294"/>
    </source>
</evidence>
<sequence>MYSSNAFCTGEANVTLLAPLATGSWRAKRPFGTFDSHCPSIATGSGLPWSSFGPRRTLLSRGSTASYRASVTLAPSQSNRSFVAGLAPVPFGPGWSRSPC</sequence>
<gene>
    <name evidence="1" type="ORF">EYF80_029126</name>
</gene>
<comment type="caution">
    <text evidence="1">The sequence shown here is derived from an EMBL/GenBank/DDBJ whole genome shotgun (WGS) entry which is preliminary data.</text>
</comment>
<reference evidence="1 2" key="1">
    <citation type="submission" date="2019-03" db="EMBL/GenBank/DDBJ databases">
        <title>First draft genome of Liparis tanakae, snailfish: a comprehensive survey of snailfish specific genes.</title>
        <authorList>
            <person name="Kim W."/>
            <person name="Song I."/>
            <person name="Jeong J.-H."/>
            <person name="Kim D."/>
            <person name="Kim S."/>
            <person name="Ryu S."/>
            <person name="Song J.Y."/>
            <person name="Lee S.K."/>
        </authorList>
    </citation>
    <scope>NUCLEOTIDE SEQUENCE [LARGE SCALE GENOMIC DNA]</scope>
    <source>
        <tissue evidence="1">Muscle</tissue>
    </source>
</reference>
<evidence type="ECO:0000313" key="1">
    <source>
        <dbReference type="EMBL" id="TNN60653.1"/>
    </source>
</evidence>
<dbReference type="Proteomes" id="UP000314294">
    <property type="component" value="Unassembled WGS sequence"/>
</dbReference>
<protein>
    <submittedName>
        <fullName evidence="1">Uncharacterized protein</fullName>
    </submittedName>
</protein>
<keyword evidence="2" id="KW-1185">Reference proteome</keyword>
<dbReference type="AlphaFoldDB" id="A0A4Z2H6L2"/>
<name>A0A4Z2H6L2_9TELE</name>
<proteinExistence type="predicted"/>